<dbReference type="AlphaFoldDB" id="A0AAV1ZC63"/>
<reference evidence="1 2" key="1">
    <citation type="submission" date="2024-04" db="EMBL/GenBank/DDBJ databases">
        <authorList>
            <person name="Rising A."/>
            <person name="Reimegard J."/>
            <person name="Sonavane S."/>
            <person name="Akerstrom W."/>
            <person name="Nylinder S."/>
            <person name="Hedman E."/>
            <person name="Kallberg Y."/>
        </authorList>
    </citation>
    <scope>NUCLEOTIDE SEQUENCE [LARGE SCALE GENOMIC DNA]</scope>
</reference>
<organism evidence="1 2">
    <name type="scientific">Larinioides sclopetarius</name>
    <dbReference type="NCBI Taxonomy" id="280406"/>
    <lineage>
        <taxon>Eukaryota</taxon>
        <taxon>Metazoa</taxon>
        <taxon>Ecdysozoa</taxon>
        <taxon>Arthropoda</taxon>
        <taxon>Chelicerata</taxon>
        <taxon>Arachnida</taxon>
        <taxon>Araneae</taxon>
        <taxon>Araneomorphae</taxon>
        <taxon>Entelegynae</taxon>
        <taxon>Araneoidea</taxon>
        <taxon>Araneidae</taxon>
        <taxon>Larinioides</taxon>
    </lineage>
</organism>
<feature type="non-terminal residue" evidence="1">
    <location>
        <position position="1"/>
    </location>
</feature>
<gene>
    <name evidence="1" type="ORF">LARSCL_LOCUS4257</name>
</gene>
<evidence type="ECO:0000313" key="2">
    <source>
        <dbReference type="Proteomes" id="UP001497382"/>
    </source>
</evidence>
<dbReference type="Proteomes" id="UP001497382">
    <property type="component" value="Unassembled WGS sequence"/>
</dbReference>
<name>A0AAV1ZC63_9ARAC</name>
<sequence length="62" mass="7508">KDVTSWHSVIQRDDMRSYIDLMTEKKFSTKKSKWDKTQEWKEIRAVVSRTAEVFPENVLIYK</sequence>
<comment type="caution">
    <text evidence="1">The sequence shown here is derived from an EMBL/GenBank/DDBJ whole genome shotgun (WGS) entry which is preliminary data.</text>
</comment>
<evidence type="ECO:0000313" key="1">
    <source>
        <dbReference type="EMBL" id="CAL1268588.1"/>
    </source>
</evidence>
<accession>A0AAV1ZC63</accession>
<proteinExistence type="predicted"/>
<dbReference type="EMBL" id="CAXIEN010000035">
    <property type="protein sequence ID" value="CAL1268588.1"/>
    <property type="molecule type" value="Genomic_DNA"/>
</dbReference>
<keyword evidence="2" id="KW-1185">Reference proteome</keyword>
<protein>
    <submittedName>
        <fullName evidence="1">Uncharacterized protein</fullName>
    </submittedName>
</protein>